<comment type="caution">
    <text evidence="2">The sequence shown here is derived from an EMBL/GenBank/DDBJ whole genome shotgun (WGS) entry which is preliminary data.</text>
</comment>
<dbReference type="AlphaFoldDB" id="A0A7K3WMK7"/>
<organism evidence="2 3">
    <name type="scientific">Cryomorpha ignava</name>
    <dbReference type="NCBI Taxonomy" id="101383"/>
    <lineage>
        <taxon>Bacteria</taxon>
        <taxon>Pseudomonadati</taxon>
        <taxon>Bacteroidota</taxon>
        <taxon>Flavobacteriia</taxon>
        <taxon>Flavobacteriales</taxon>
        <taxon>Cryomorphaceae</taxon>
        <taxon>Cryomorpha</taxon>
    </lineage>
</organism>
<proteinExistence type="predicted"/>
<dbReference type="InterPro" id="IPR049804">
    <property type="entry name" value="Choice_anch_L"/>
</dbReference>
<dbReference type="Proteomes" id="UP000486602">
    <property type="component" value="Unassembled WGS sequence"/>
</dbReference>
<dbReference type="RefSeq" id="WP_163282660.1">
    <property type="nucleotide sequence ID" value="NZ_JAAGVY010000001.1"/>
</dbReference>
<dbReference type="EMBL" id="JAAGVY010000001">
    <property type="protein sequence ID" value="NEN21935.1"/>
    <property type="molecule type" value="Genomic_DNA"/>
</dbReference>
<keyword evidence="1" id="KW-0732">Signal</keyword>
<dbReference type="NCBIfam" id="NF038133">
    <property type="entry name" value="choice_anch_L"/>
    <property type="match status" value="1"/>
</dbReference>
<evidence type="ECO:0000313" key="3">
    <source>
        <dbReference type="Proteomes" id="UP000486602"/>
    </source>
</evidence>
<keyword evidence="3" id="KW-1185">Reference proteome</keyword>
<reference evidence="2 3" key="1">
    <citation type="submission" date="2020-02" db="EMBL/GenBank/DDBJ databases">
        <title>Out from the shadows clarifying the taxonomy of the family Cryomorphaceae and related taxa by utilizing the GTDB taxonomic framework.</title>
        <authorList>
            <person name="Bowman J.P."/>
        </authorList>
    </citation>
    <scope>NUCLEOTIDE SEQUENCE [LARGE SCALE GENOMIC DNA]</scope>
    <source>
        <strain evidence="2 3">QSSC 1-22</strain>
    </source>
</reference>
<evidence type="ECO:0000256" key="1">
    <source>
        <dbReference type="SAM" id="SignalP"/>
    </source>
</evidence>
<feature type="signal peptide" evidence="1">
    <location>
        <begin position="1"/>
        <end position="19"/>
    </location>
</feature>
<name>A0A7K3WMK7_9FLAO</name>
<sequence>MKQLFLSLLFASFVTLLSAQTIVESNEGTVEFIVDSIFGNMNEITVTGFAFNGSPEAICTFESEGPDFPIANGFALSSGHVNSLTDGFGSLSNPYQNDSDLQLYQSAANLYDCVSLEINFIANESQLELAFIFGSDEYPAYICSQFNDIMGILLKPDTSDDYDIYSVVPFTNIPVTVNSLNGLGPQDFDLVFCDEANPDWEETRNLHLLYK</sequence>
<feature type="chain" id="PRO_5029622650" evidence="1">
    <location>
        <begin position="20"/>
        <end position="211"/>
    </location>
</feature>
<protein>
    <submittedName>
        <fullName evidence="2">Uncharacterized protein</fullName>
    </submittedName>
</protein>
<accession>A0A7K3WMK7</accession>
<gene>
    <name evidence="2" type="ORF">G3O08_00260</name>
</gene>
<evidence type="ECO:0000313" key="2">
    <source>
        <dbReference type="EMBL" id="NEN21935.1"/>
    </source>
</evidence>